<sequence length="196" mass="20465">MTDLLDLLRSPWPWWVGGPLIGLTVPLLLWLGNKSFGISSNLRHLCAIALPEAAKPPFFRYDWRAEGWNLAFALGLVLAGAVFGGLLANPQPTHLSAAGVQSLHDLGVAVRPGLVPAELTDLRHPGVWGLLALSGLLIGFGTRYAGGCTSGHAITGLSTLQLPSLIATVSFFAGGIFSANVLLPLLFGALGIGGLK</sequence>
<dbReference type="RefSeq" id="WP_010889422.1">
    <property type="nucleotide sequence ID" value="NC_001264.1"/>
</dbReference>
<dbReference type="Proteomes" id="UP000002524">
    <property type="component" value="Chromosome 2"/>
</dbReference>
<evidence type="ECO:0000256" key="5">
    <source>
        <dbReference type="ARBA" id="ARBA00022692"/>
    </source>
</evidence>
<reference evidence="10 11" key="1">
    <citation type="journal article" date="1999" name="Science">
        <title>Genome sequence of the radioresistant bacterium Deinococcus radiodurans R1.</title>
        <authorList>
            <person name="White O."/>
            <person name="Eisen J.A."/>
            <person name="Heidelberg J.F."/>
            <person name="Hickey E.K."/>
            <person name="Peterson J.D."/>
            <person name="Dodson R.J."/>
            <person name="Haft D.H."/>
            <person name="Gwinn M.L."/>
            <person name="Nelson W.C."/>
            <person name="Richardson D.L."/>
            <person name="Moffat K.S."/>
            <person name="Qin H."/>
            <person name="Jiang L."/>
            <person name="Pamphile W."/>
            <person name="Crosby M."/>
            <person name="Shen M."/>
            <person name="Vamathevan J.J."/>
            <person name="Lam P."/>
            <person name="McDonald L."/>
            <person name="Utterback T."/>
            <person name="Zalewski C."/>
            <person name="Makarova K.S."/>
            <person name="Aravind L."/>
            <person name="Daly M.J."/>
            <person name="Minton K.W."/>
            <person name="Fleischmann R.D."/>
            <person name="Ketchum K.A."/>
            <person name="Nelson K.E."/>
            <person name="Salzberg S."/>
            <person name="Smith H.O."/>
            <person name="Venter J.C."/>
            <person name="Fraser C.M."/>
        </authorList>
    </citation>
    <scope>NUCLEOTIDE SEQUENCE [LARGE SCALE GENOMIC DNA]</scope>
    <source>
        <strain evidence="11">ATCC 13939 / DSM 20539 / JCM 16871 / LMG 4051 / NBRC 15346 / NCIMB 9279 / R1 / VKM B-1422</strain>
    </source>
</reference>
<evidence type="ECO:0000256" key="8">
    <source>
        <dbReference type="ARBA" id="ARBA00035655"/>
    </source>
</evidence>
<keyword evidence="3" id="KW-1003">Cell membrane</keyword>
<dbReference type="PANTHER" id="PTHR30574">
    <property type="entry name" value="INNER MEMBRANE PROTEIN YEDE"/>
    <property type="match status" value="1"/>
</dbReference>
<dbReference type="InParanoid" id="Q9RYZ1"/>
<dbReference type="GO" id="GO:0005886">
    <property type="term" value="C:plasma membrane"/>
    <property type="evidence" value="ECO:0000318"/>
    <property type="project" value="GO_Central"/>
</dbReference>
<evidence type="ECO:0000256" key="2">
    <source>
        <dbReference type="ARBA" id="ARBA00022448"/>
    </source>
</evidence>
<gene>
    <name evidence="10" type="ordered locus">DR_A0162</name>
</gene>
<feature type="transmembrane region" description="Helical" evidence="9">
    <location>
        <begin position="126"/>
        <end position="145"/>
    </location>
</feature>
<dbReference type="GeneID" id="69519057"/>
<dbReference type="KEGG" id="dra:DR_A0162"/>
<dbReference type="EnsemblBacteria" id="AAF12311">
    <property type="protein sequence ID" value="AAF12311"/>
    <property type="gene ID" value="DR_A0162"/>
</dbReference>
<protein>
    <submittedName>
        <fullName evidence="10">Uncharacterized protein</fullName>
    </submittedName>
</protein>
<keyword evidence="2" id="KW-0813">Transport</keyword>
<dbReference type="STRING" id="243230.DR_A0162"/>
<evidence type="ECO:0000256" key="1">
    <source>
        <dbReference type="ARBA" id="ARBA00004429"/>
    </source>
</evidence>
<name>Q9RYZ1_DEIRA</name>
<keyword evidence="5 9" id="KW-0812">Transmembrane</keyword>
<comment type="subcellular location">
    <subcellularLocation>
        <location evidence="1">Cell inner membrane</location>
        <topology evidence="1">Multi-pass membrane protein</topology>
    </subcellularLocation>
</comment>
<dbReference type="Pfam" id="PF04143">
    <property type="entry name" value="Sulf_transp"/>
    <property type="match status" value="1"/>
</dbReference>
<accession>Q9RYZ1</accession>
<keyword evidence="6 9" id="KW-1133">Transmembrane helix</keyword>
<dbReference type="AlphaFoldDB" id="Q9RYZ1"/>
<comment type="similarity">
    <text evidence="8">Belongs to the TsuA/YedE (TC 9.B.102) family.</text>
</comment>
<dbReference type="PANTHER" id="PTHR30574:SF1">
    <property type="entry name" value="SULPHUR TRANSPORT DOMAIN-CONTAINING PROTEIN"/>
    <property type="match status" value="1"/>
</dbReference>
<keyword evidence="4" id="KW-0997">Cell inner membrane</keyword>
<dbReference type="eggNOG" id="COG2391">
    <property type="taxonomic scope" value="Bacteria"/>
</dbReference>
<organism evidence="10 11">
    <name type="scientific">Deinococcus radiodurans (strain ATCC 13939 / DSM 20539 / JCM 16871 / CCUG 27074 / LMG 4051 / NBRC 15346 / NCIMB 9279 / VKM B-1422 / R1)</name>
    <dbReference type="NCBI Taxonomy" id="243230"/>
    <lineage>
        <taxon>Bacteria</taxon>
        <taxon>Thermotogati</taxon>
        <taxon>Deinococcota</taxon>
        <taxon>Deinococci</taxon>
        <taxon>Deinococcales</taxon>
        <taxon>Deinococcaceae</taxon>
        <taxon>Deinococcus</taxon>
    </lineage>
</organism>
<evidence type="ECO:0000256" key="7">
    <source>
        <dbReference type="ARBA" id="ARBA00023136"/>
    </source>
</evidence>
<evidence type="ECO:0000313" key="10">
    <source>
        <dbReference type="EMBL" id="AAF12311.1"/>
    </source>
</evidence>
<dbReference type="HOGENOM" id="CLU_1452982_0_0_0"/>
<feature type="transmembrane region" description="Helical" evidence="9">
    <location>
        <begin position="68"/>
        <end position="88"/>
    </location>
</feature>
<keyword evidence="7 9" id="KW-0472">Membrane</keyword>
<dbReference type="PATRIC" id="fig|243230.17.peg.3049"/>
<evidence type="ECO:0000256" key="3">
    <source>
        <dbReference type="ARBA" id="ARBA00022475"/>
    </source>
</evidence>
<evidence type="ECO:0000256" key="4">
    <source>
        <dbReference type="ARBA" id="ARBA00022519"/>
    </source>
</evidence>
<feature type="transmembrane region" description="Helical" evidence="9">
    <location>
        <begin position="165"/>
        <end position="192"/>
    </location>
</feature>
<keyword evidence="11" id="KW-1185">Reference proteome</keyword>
<evidence type="ECO:0000256" key="6">
    <source>
        <dbReference type="ARBA" id="ARBA00022989"/>
    </source>
</evidence>
<feature type="transmembrane region" description="Helical" evidence="9">
    <location>
        <begin position="12"/>
        <end position="31"/>
    </location>
</feature>
<evidence type="ECO:0000256" key="9">
    <source>
        <dbReference type="SAM" id="Phobius"/>
    </source>
</evidence>
<dbReference type="PaxDb" id="243230-DR_A0162"/>
<evidence type="ECO:0000313" key="11">
    <source>
        <dbReference type="Proteomes" id="UP000002524"/>
    </source>
</evidence>
<proteinExistence type="inferred from homology"/>
<dbReference type="EMBL" id="AE001825">
    <property type="protein sequence ID" value="AAF12311.1"/>
    <property type="molecule type" value="Genomic_DNA"/>
</dbReference>
<dbReference type="InterPro" id="IPR007272">
    <property type="entry name" value="Sulf_transp_TsuA/YedE"/>
</dbReference>
<dbReference type="PIR" id="E75612">
    <property type="entry name" value="E75612"/>
</dbReference>
<dbReference type="OrthoDB" id="9814020at2"/>